<dbReference type="EMBL" id="SMKZ01000015">
    <property type="protein sequence ID" value="TDE10133.1"/>
    <property type="molecule type" value="Genomic_DNA"/>
</dbReference>
<name>A0A4R5DI08_9ACTN</name>
<evidence type="ECO:0000313" key="2">
    <source>
        <dbReference type="Proteomes" id="UP000294739"/>
    </source>
</evidence>
<organism evidence="1 2">
    <name type="scientific">Jiangella asiatica</name>
    <dbReference type="NCBI Taxonomy" id="2530372"/>
    <lineage>
        <taxon>Bacteria</taxon>
        <taxon>Bacillati</taxon>
        <taxon>Actinomycetota</taxon>
        <taxon>Actinomycetes</taxon>
        <taxon>Jiangellales</taxon>
        <taxon>Jiangellaceae</taxon>
        <taxon>Jiangella</taxon>
    </lineage>
</organism>
<accession>A0A4R5DI08</accession>
<protein>
    <submittedName>
        <fullName evidence="1">Uncharacterized protein</fullName>
    </submittedName>
</protein>
<keyword evidence="2" id="KW-1185">Reference proteome</keyword>
<reference evidence="1 2" key="1">
    <citation type="submission" date="2019-03" db="EMBL/GenBank/DDBJ databases">
        <title>Draft genome sequences of novel Actinobacteria.</title>
        <authorList>
            <person name="Sahin N."/>
            <person name="Ay H."/>
            <person name="Saygin H."/>
        </authorList>
    </citation>
    <scope>NUCLEOTIDE SEQUENCE [LARGE SCALE GENOMIC DNA]</scope>
    <source>
        <strain evidence="1 2">5K138</strain>
    </source>
</reference>
<dbReference type="InParanoid" id="A0A4R5DI08"/>
<proteinExistence type="predicted"/>
<dbReference type="Proteomes" id="UP000294739">
    <property type="component" value="Unassembled WGS sequence"/>
</dbReference>
<sequence length="74" mass="8099">MTSRTPAARPVLPSSPFRPIVPPPIEKFAVDDLLTHDRHGLGRVVSVPGENEVHVDFGTAVRRIALPNPKVTRL</sequence>
<comment type="caution">
    <text evidence="1">The sequence shown here is derived from an EMBL/GenBank/DDBJ whole genome shotgun (WGS) entry which is preliminary data.</text>
</comment>
<dbReference type="AlphaFoldDB" id="A0A4R5DI08"/>
<evidence type="ECO:0000313" key="1">
    <source>
        <dbReference type="EMBL" id="TDE10133.1"/>
    </source>
</evidence>
<gene>
    <name evidence="1" type="ORF">E1269_12505</name>
</gene>
<dbReference type="OrthoDB" id="4868979at2"/>